<sequence length="338" mass="37344">MSNNGRMRNDSKMYSHPAYSVRTSDTVVTGVDDQFVKSKEGILKILQVLFGAISWIIMASLPYMRMIYTQGHTAPFHAIMTLELLAWIATVLILISKACGTGMNSKGFAGCMYKSTWVFVVNAVLFLFFLISACILATNAKRFDLGSSAYSSFGNRGKVQEMNRYGYEIGRSSQGGDESGFNLGSCDSFNVNQPYCAMHAEECRKFFDDCMKIASGTGYNKYYVNAITACVFAFITTILYLVSMVLAFVDGGWTPSIPDLSTFNPLDKEEISNDIEFGNNDDLNRSLRKNTWKNQTKNGRSSKAEISYSEANSGIVKPKLSSTLSKNSVFTSNGANLI</sequence>
<dbReference type="InterPro" id="IPR050578">
    <property type="entry name" value="MARVEL-CKLF_proteins"/>
</dbReference>
<accession>E4XUS2</accession>
<evidence type="ECO:0000313" key="8">
    <source>
        <dbReference type="EMBL" id="CBY13469.1"/>
    </source>
</evidence>
<keyword evidence="9" id="KW-1185">Reference proteome</keyword>
<feature type="transmembrane region" description="Helical" evidence="6">
    <location>
        <begin position="45"/>
        <end position="64"/>
    </location>
</feature>
<organism evidence="8">
    <name type="scientific">Oikopleura dioica</name>
    <name type="common">Tunicate</name>
    <dbReference type="NCBI Taxonomy" id="34765"/>
    <lineage>
        <taxon>Eukaryota</taxon>
        <taxon>Metazoa</taxon>
        <taxon>Chordata</taxon>
        <taxon>Tunicata</taxon>
        <taxon>Appendicularia</taxon>
        <taxon>Copelata</taxon>
        <taxon>Oikopleuridae</taxon>
        <taxon>Oikopleura</taxon>
    </lineage>
</organism>
<feature type="transmembrane region" description="Helical" evidence="6">
    <location>
        <begin position="76"/>
        <end position="95"/>
    </location>
</feature>
<dbReference type="AlphaFoldDB" id="E4XUS2"/>
<dbReference type="InterPro" id="IPR008253">
    <property type="entry name" value="Marvel"/>
</dbReference>
<evidence type="ECO:0000256" key="1">
    <source>
        <dbReference type="ARBA" id="ARBA00004141"/>
    </source>
</evidence>
<comment type="subcellular location">
    <subcellularLocation>
        <location evidence="1">Membrane</location>
        <topology evidence="1">Multi-pass membrane protein</topology>
    </subcellularLocation>
</comment>
<dbReference type="PANTHER" id="PTHR22776">
    <property type="entry name" value="MARVEL-CONTAINING POTENTIAL LIPID RAFT-ASSOCIATED PROTEIN"/>
    <property type="match status" value="1"/>
</dbReference>
<evidence type="ECO:0000256" key="3">
    <source>
        <dbReference type="ARBA" id="ARBA00022989"/>
    </source>
</evidence>
<gene>
    <name evidence="8" type="ORF">GSOID_T00004785001</name>
</gene>
<evidence type="ECO:0000256" key="6">
    <source>
        <dbReference type="SAM" id="Phobius"/>
    </source>
</evidence>
<evidence type="ECO:0000256" key="5">
    <source>
        <dbReference type="PROSITE-ProRule" id="PRU00581"/>
    </source>
</evidence>
<dbReference type="GO" id="GO:0016020">
    <property type="term" value="C:membrane"/>
    <property type="evidence" value="ECO:0007669"/>
    <property type="project" value="UniProtKB-SubCell"/>
</dbReference>
<evidence type="ECO:0000313" key="9">
    <source>
        <dbReference type="Proteomes" id="UP000001307"/>
    </source>
</evidence>
<feature type="transmembrane region" description="Helical" evidence="6">
    <location>
        <begin position="116"/>
        <end position="138"/>
    </location>
</feature>
<protein>
    <recommendedName>
        <fullName evidence="7">MARVEL domain-containing protein</fullName>
    </recommendedName>
</protein>
<evidence type="ECO:0000259" key="7">
    <source>
        <dbReference type="PROSITE" id="PS51225"/>
    </source>
</evidence>
<name>E4XUS2_OIKDI</name>
<proteinExistence type="predicted"/>
<feature type="domain" description="MARVEL" evidence="7">
    <location>
        <begin position="35"/>
        <end position="252"/>
    </location>
</feature>
<dbReference type="OrthoDB" id="10293733at2759"/>
<dbReference type="EMBL" id="FN653190">
    <property type="protein sequence ID" value="CBY13469.1"/>
    <property type="molecule type" value="Genomic_DNA"/>
</dbReference>
<dbReference type="InParanoid" id="E4XUS2"/>
<dbReference type="Pfam" id="PF01284">
    <property type="entry name" value="MARVEL"/>
    <property type="match status" value="1"/>
</dbReference>
<dbReference type="PANTHER" id="PTHR22776:SF97">
    <property type="entry name" value="RE01453P"/>
    <property type="match status" value="1"/>
</dbReference>
<feature type="transmembrane region" description="Helical" evidence="6">
    <location>
        <begin position="222"/>
        <end position="249"/>
    </location>
</feature>
<evidence type="ECO:0000256" key="2">
    <source>
        <dbReference type="ARBA" id="ARBA00022692"/>
    </source>
</evidence>
<evidence type="ECO:0000256" key="4">
    <source>
        <dbReference type="ARBA" id="ARBA00023136"/>
    </source>
</evidence>
<reference evidence="8" key="1">
    <citation type="journal article" date="2010" name="Science">
        <title>Plasticity of animal genome architecture unmasked by rapid evolution of a pelagic tunicate.</title>
        <authorList>
            <person name="Denoeud F."/>
            <person name="Henriet S."/>
            <person name="Mungpakdee S."/>
            <person name="Aury J.M."/>
            <person name="Da Silva C."/>
            <person name="Brinkmann H."/>
            <person name="Mikhaleva J."/>
            <person name="Olsen L.C."/>
            <person name="Jubin C."/>
            <person name="Canestro C."/>
            <person name="Bouquet J.M."/>
            <person name="Danks G."/>
            <person name="Poulain J."/>
            <person name="Campsteijn C."/>
            <person name="Adamski M."/>
            <person name="Cross I."/>
            <person name="Yadetie F."/>
            <person name="Muffato M."/>
            <person name="Louis A."/>
            <person name="Butcher S."/>
            <person name="Tsagkogeorga G."/>
            <person name="Konrad A."/>
            <person name="Singh S."/>
            <person name="Jensen M.F."/>
            <person name="Cong E.H."/>
            <person name="Eikeseth-Otteraa H."/>
            <person name="Noel B."/>
            <person name="Anthouard V."/>
            <person name="Porcel B.M."/>
            <person name="Kachouri-Lafond R."/>
            <person name="Nishino A."/>
            <person name="Ugolini M."/>
            <person name="Chourrout P."/>
            <person name="Nishida H."/>
            <person name="Aasland R."/>
            <person name="Huzurbazar S."/>
            <person name="Westhof E."/>
            <person name="Delsuc F."/>
            <person name="Lehrach H."/>
            <person name="Reinhardt R."/>
            <person name="Weissenbach J."/>
            <person name="Roy S.W."/>
            <person name="Artiguenave F."/>
            <person name="Postlethwait J.H."/>
            <person name="Manak J.R."/>
            <person name="Thompson E.M."/>
            <person name="Jaillon O."/>
            <person name="Du Pasquier L."/>
            <person name="Boudinot P."/>
            <person name="Liberles D.A."/>
            <person name="Volff J.N."/>
            <person name="Philippe H."/>
            <person name="Lenhard B."/>
            <person name="Roest Crollius H."/>
            <person name="Wincker P."/>
            <person name="Chourrout D."/>
        </authorList>
    </citation>
    <scope>NUCLEOTIDE SEQUENCE [LARGE SCALE GENOMIC DNA]</scope>
</reference>
<keyword evidence="3 6" id="KW-1133">Transmembrane helix</keyword>
<dbReference type="PROSITE" id="PS51225">
    <property type="entry name" value="MARVEL"/>
    <property type="match status" value="1"/>
</dbReference>
<keyword evidence="4 5" id="KW-0472">Membrane</keyword>
<keyword evidence="2 5" id="KW-0812">Transmembrane</keyword>
<dbReference type="Proteomes" id="UP000001307">
    <property type="component" value="Unassembled WGS sequence"/>
</dbReference>